<sequence length="37" mass="4031">MAAAAVPAELRKPKTADHGKLSSQPQKWTTMLPNKRA</sequence>
<feature type="region of interest" description="Disordered" evidence="1">
    <location>
        <begin position="1"/>
        <end position="37"/>
    </location>
</feature>
<gene>
    <name evidence="2" type="ORF">COLO4_16557</name>
</gene>
<reference evidence="3" key="1">
    <citation type="submission" date="2013-09" db="EMBL/GenBank/DDBJ databases">
        <title>Corchorus olitorius genome sequencing.</title>
        <authorList>
            <person name="Alam M."/>
            <person name="Haque M.S."/>
            <person name="Islam M.S."/>
            <person name="Emdad E.M."/>
            <person name="Islam M.M."/>
            <person name="Ahmed B."/>
            <person name="Halim A."/>
            <person name="Hossen Q.M.M."/>
            <person name="Hossain M.Z."/>
            <person name="Ahmed R."/>
            <person name="Khan M.M."/>
            <person name="Islam R."/>
            <person name="Rashid M.M."/>
            <person name="Khan S.A."/>
            <person name="Rahman M.S."/>
            <person name="Alam M."/>
            <person name="Yahiya A.S."/>
            <person name="Khan M.S."/>
            <person name="Azam M.S."/>
            <person name="Haque T."/>
            <person name="Lashkar M.Z.H."/>
            <person name="Akhand A.I."/>
            <person name="Morshed G."/>
            <person name="Roy S."/>
            <person name="Uddin K.S."/>
            <person name="Rabeya T."/>
            <person name="Hossain A.S."/>
            <person name="Chowdhury A."/>
            <person name="Snigdha A.R."/>
            <person name="Mortoza M.S."/>
            <person name="Matin S.A."/>
            <person name="Hoque S.M.E."/>
            <person name="Islam M.K."/>
            <person name="Roy D.K."/>
            <person name="Haider R."/>
            <person name="Moosa M.M."/>
            <person name="Elias S.M."/>
            <person name="Hasan A.M."/>
            <person name="Jahan S."/>
            <person name="Shafiuddin M."/>
            <person name="Mahmood N."/>
            <person name="Shommy N.S."/>
        </authorList>
    </citation>
    <scope>NUCLEOTIDE SEQUENCE [LARGE SCALE GENOMIC DNA]</scope>
    <source>
        <strain evidence="3">cv. O-4</strain>
    </source>
</reference>
<evidence type="ECO:0000313" key="2">
    <source>
        <dbReference type="EMBL" id="OMO94015.1"/>
    </source>
</evidence>
<dbReference type="Proteomes" id="UP000187203">
    <property type="component" value="Unassembled WGS sequence"/>
</dbReference>
<proteinExistence type="predicted"/>
<protein>
    <submittedName>
        <fullName evidence="2">Uncharacterized protein</fullName>
    </submittedName>
</protein>
<dbReference type="AlphaFoldDB" id="A0A1R3JGQ2"/>
<dbReference type="EMBL" id="AWUE01016165">
    <property type="protein sequence ID" value="OMO94015.1"/>
    <property type="molecule type" value="Genomic_DNA"/>
</dbReference>
<feature type="compositionally biased region" description="Polar residues" evidence="1">
    <location>
        <begin position="21"/>
        <end position="37"/>
    </location>
</feature>
<accession>A0A1R3JGQ2</accession>
<keyword evidence="3" id="KW-1185">Reference proteome</keyword>
<evidence type="ECO:0000313" key="3">
    <source>
        <dbReference type="Proteomes" id="UP000187203"/>
    </source>
</evidence>
<feature type="compositionally biased region" description="Basic and acidic residues" evidence="1">
    <location>
        <begin position="9"/>
        <end position="20"/>
    </location>
</feature>
<organism evidence="2 3">
    <name type="scientific">Corchorus olitorius</name>
    <dbReference type="NCBI Taxonomy" id="93759"/>
    <lineage>
        <taxon>Eukaryota</taxon>
        <taxon>Viridiplantae</taxon>
        <taxon>Streptophyta</taxon>
        <taxon>Embryophyta</taxon>
        <taxon>Tracheophyta</taxon>
        <taxon>Spermatophyta</taxon>
        <taxon>Magnoliopsida</taxon>
        <taxon>eudicotyledons</taxon>
        <taxon>Gunneridae</taxon>
        <taxon>Pentapetalae</taxon>
        <taxon>rosids</taxon>
        <taxon>malvids</taxon>
        <taxon>Malvales</taxon>
        <taxon>Malvaceae</taxon>
        <taxon>Grewioideae</taxon>
        <taxon>Apeibeae</taxon>
        <taxon>Corchorus</taxon>
    </lineage>
</organism>
<name>A0A1R3JGQ2_9ROSI</name>
<evidence type="ECO:0000256" key="1">
    <source>
        <dbReference type="SAM" id="MobiDB-lite"/>
    </source>
</evidence>
<comment type="caution">
    <text evidence="2">The sequence shown here is derived from an EMBL/GenBank/DDBJ whole genome shotgun (WGS) entry which is preliminary data.</text>
</comment>